<keyword evidence="3" id="KW-0539">Nucleus</keyword>
<dbReference type="InterPro" id="IPR036882">
    <property type="entry name" value="Alba-like_dom_sf"/>
</dbReference>
<dbReference type="GO" id="GO:0005655">
    <property type="term" value="C:nucleolar ribonuclease P complex"/>
    <property type="evidence" value="ECO:0007669"/>
    <property type="project" value="InterPro"/>
</dbReference>
<dbReference type="GO" id="GO:0006364">
    <property type="term" value="P:rRNA processing"/>
    <property type="evidence" value="ECO:0007669"/>
    <property type="project" value="TreeGrafter"/>
</dbReference>
<dbReference type="VEuPathDB" id="FungiDB:PGUG_02512"/>
<protein>
    <submittedName>
        <fullName evidence="4">Uncharacterized protein</fullName>
    </submittedName>
</protein>
<evidence type="ECO:0000256" key="2">
    <source>
        <dbReference type="ARBA" id="ARBA00022694"/>
    </source>
</evidence>
<dbReference type="eggNOG" id="ENOG502S59H">
    <property type="taxonomic scope" value="Eukaryota"/>
</dbReference>
<dbReference type="GO" id="GO:0034965">
    <property type="term" value="P:intronic box C/D snoRNA processing"/>
    <property type="evidence" value="ECO:0007669"/>
    <property type="project" value="TreeGrafter"/>
</dbReference>
<dbReference type="GO" id="GO:0000171">
    <property type="term" value="F:ribonuclease MRP activity"/>
    <property type="evidence" value="ECO:0007669"/>
    <property type="project" value="TreeGrafter"/>
</dbReference>
<dbReference type="GO" id="GO:0004526">
    <property type="term" value="F:ribonuclease P activity"/>
    <property type="evidence" value="ECO:0007669"/>
    <property type="project" value="TreeGrafter"/>
</dbReference>
<dbReference type="GO" id="GO:0000172">
    <property type="term" value="C:ribonuclease MRP complex"/>
    <property type="evidence" value="ECO:0007669"/>
    <property type="project" value="InterPro"/>
</dbReference>
<dbReference type="KEGG" id="pgu:PGUG_02512"/>
<dbReference type="SUPFAM" id="SSF82704">
    <property type="entry name" value="AlbA-like"/>
    <property type="match status" value="1"/>
</dbReference>
<dbReference type="GeneID" id="5127305"/>
<dbReference type="AlphaFoldDB" id="A5DGW1"/>
<dbReference type="EMBL" id="CH408157">
    <property type="protein sequence ID" value="EDK38414.2"/>
    <property type="molecule type" value="Genomic_DNA"/>
</dbReference>
<evidence type="ECO:0000313" key="5">
    <source>
        <dbReference type="Proteomes" id="UP000001997"/>
    </source>
</evidence>
<dbReference type="OrthoDB" id="5416589at2759"/>
<name>A5DGW1_PICGU</name>
<dbReference type="InterPro" id="IPR014612">
    <property type="entry name" value="Pop7/Rpp20"/>
</dbReference>
<dbReference type="Proteomes" id="UP000001997">
    <property type="component" value="Unassembled WGS sequence"/>
</dbReference>
<dbReference type="Pfam" id="PF12328">
    <property type="entry name" value="Rpp20"/>
    <property type="match status" value="1"/>
</dbReference>
<dbReference type="FunCoup" id="A5DGW1">
    <property type="interactions" value="88"/>
</dbReference>
<keyword evidence="5" id="KW-1185">Reference proteome</keyword>
<dbReference type="InParanoid" id="A5DGW1"/>
<dbReference type="STRING" id="294746.A5DGW1"/>
<evidence type="ECO:0000256" key="1">
    <source>
        <dbReference type="ARBA" id="ARBA00004123"/>
    </source>
</evidence>
<dbReference type="PANTHER" id="PTHR28256:SF1">
    <property type="entry name" value="RIBONUCLEASES P_MRP PROTEIN SUBUNIT POP7"/>
    <property type="match status" value="1"/>
</dbReference>
<comment type="subcellular location">
    <subcellularLocation>
        <location evidence="1">Nucleus</location>
    </subcellularLocation>
</comment>
<evidence type="ECO:0000313" key="4">
    <source>
        <dbReference type="EMBL" id="EDK38414.2"/>
    </source>
</evidence>
<evidence type="ECO:0000256" key="3">
    <source>
        <dbReference type="ARBA" id="ARBA00023242"/>
    </source>
</evidence>
<keyword evidence="2" id="KW-0819">tRNA processing</keyword>
<dbReference type="Gene3D" id="3.30.110.20">
    <property type="entry name" value="Alba-like domain"/>
    <property type="match status" value="1"/>
</dbReference>
<dbReference type="GO" id="GO:0003723">
    <property type="term" value="F:RNA binding"/>
    <property type="evidence" value="ECO:0007669"/>
    <property type="project" value="TreeGrafter"/>
</dbReference>
<gene>
    <name evidence="4" type="ORF">PGUG_02512</name>
</gene>
<accession>A5DGW1</accession>
<dbReference type="OMA" id="GQADIDM"/>
<dbReference type="InterPro" id="IPR020241">
    <property type="entry name" value="RNase_P/MRP_Pop7_fungi"/>
</dbReference>
<sequence>MTGLRASCSFQKPRSRFFNLDMAKTTPKRHIRHSPNTGLVSKVQQETEFLVKSSTPFIAAVKRISKKLEKFDKSNVSHKKYQRGEYLKVKYICVKGMGRAIEKTISIGLMFKNDMNYHVEITTGGTSVLDEFRPQDSDEENDDEITFQKRMVSYVEVRIFLKRA</sequence>
<proteinExistence type="predicted"/>
<dbReference type="HOGENOM" id="CLU_133944_0_0_1"/>
<dbReference type="GO" id="GO:0000294">
    <property type="term" value="P:nuclear-transcribed mRNA catabolic process, RNase MRP-dependent"/>
    <property type="evidence" value="ECO:0007669"/>
    <property type="project" value="TreeGrafter"/>
</dbReference>
<reference evidence="4 5" key="1">
    <citation type="journal article" date="2009" name="Nature">
        <title>Evolution of pathogenicity and sexual reproduction in eight Candida genomes.</title>
        <authorList>
            <person name="Butler G."/>
            <person name="Rasmussen M.D."/>
            <person name="Lin M.F."/>
            <person name="Santos M.A."/>
            <person name="Sakthikumar S."/>
            <person name="Munro C.A."/>
            <person name="Rheinbay E."/>
            <person name="Grabherr M."/>
            <person name="Forche A."/>
            <person name="Reedy J.L."/>
            <person name="Agrafioti I."/>
            <person name="Arnaud M.B."/>
            <person name="Bates S."/>
            <person name="Brown A.J."/>
            <person name="Brunke S."/>
            <person name="Costanzo M.C."/>
            <person name="Fitzpatrick D.A."/>
            <person name="de Groot P.W."/>
            <person name="Harris D."/>
            <person name="Hoyer L.L."/>
            <person name="Hube B."/>
            <person name="Klis F.M."/>
            <person name="Kodira C."/>
            <person name="Lennard N."/>
            <person name="Logue M.E."/>
            <person name="Martin R."/>
            <person name="Neiman A.M."/>
            <person name="Nikolaou E."/>
            <person name="Quail M.A."/>
            <person name="Quinn J."/>
            <person name="Santos M.C."/>
            <person name="Schmitzberger F.F."/>
            <person name="Sherlock G."/>
            <person name="Shah P."/>
            <person name="Silverstein K.A."/>
            <person name="Skrzypek M.S."/>
            <person name="Soll D."/>
            <person name="Staggs R."/>
            <person name="Stansfield I."/>
            <person name="Stumpf M.P."/>
            <person name="Sudbery P.E."/>
            <person name="Srikantha T."/>
            <person name="Zeng Q."/>
            <person name="Berman J."/>
            <person name="Berriman M."/>
            <person name="Heitman J."/>
            <person name="Gow N.A."/>
            <person name="Lorenz M.C."/>
            <person name="Birren B.W."/>
            <person name="Kellis M."/>
            <person name="Cuomo C.A."/>
        </authorList>
    </citation>
    <scope>NUCLEOTIDE SEQUENCE [LARGE SCALE GENOMIC DNA]</scope>
    <source>
        <strain evidence="5">ATCC 6260 / CBS 566 / DSM 6381 / JCM 1539 / NBRC 10279 / NRRL Y-324</strain>
    </source>
</reference>
<dbReference type="RefSeq" id="XP_001484783.2">
    <property type="nucleotide sequence ID" value="XM_001484733.1"/>
</dbReference>
<dbReference type="GO" id="GO:0001682">
    <property type="term" value="P:tRNA 5'-leader removal"/>
    <property type="evidence" value="ECO:0007669"/>
    <property type="project" value="InterPro"/>
</dbReference>
<dbReference type="PANTHER" id="PTHR28256">
    <property type="entry name" value="RIBONUCLEASES P/MRP PROTEIN SUBUNIT POP7"/>
    <property type="match status" value="1"/>
</dbReference>
<organism evidence="4 5">
    <name type="scientific">Meyerozyma guilliermondii (strain ATCC 6260 / CBS 566 / DSM 6381 / JCM 1539 / NBRC 10279 / NRRL Y-324)</name>
    <name type="common">Yeast</name>
    <name type="synonym">Candida guilliermondii</name>
    <dbReference type="NCBI Taxonomy" id="294746"/>
    <lineage>
        <taxon>Eukaryota</taxon>
        <taxon>Fungi</taxon>
        <taxon>Dikarya</taxon>
        <taxon>Ascomycota</taxon>
        <taxon>Saccharomycotina</taxon>
        <taxon>Pichiomycetes</taxon>
        <taxon>Debaryomycetaceae</taxon>
        <taxon>Meyerozyma</taxon>
    </lineage>
</organism>